<protein>
    <submittedName>
        <fullName evidence="1">Uncharacterized protein</fullName>
    </submittedName>
</protein>
<comment type="caution">
    <text evidence="1">The sequence shown here is derived from an EMBL/GenBank/DDBJ whole genome shotgun (WGS) entry which is preliminary data.</text>
</comment>
<evidence type="ECO:0000313" key="1">
    <source>
        <dbReference type="EMBL" id="GAH52713.1"/>
    </source>
</evidence>
<reference evidence="1" key="1">
    <citation type="journal article" date="2014" name="Front. Microbiol.">
        <title>High frequency of phylogenetically diverse reductive dehalogenase-homologous genes in deep subseafloor sedimentary metagenomes.</title>
        <authorList>
            <person name="Kawai M."/>
            <person name="Futagami T."/>
            <person name="Toyoda A."/>
            <person name="Takaki Y."/>
            <person name="Nishi S."/>
            <person name="Hori S."/>
            <person name="Arai W."/>
            <person name="Tsubouchi T."/>
            <person name="Morono Y."/>
            <person name="Uchiyama I."/>
            <person name="Ito T."/>
            <person name="Fujiyama A."/>
            <person name="Inagaki F."/>
            <person name="Takami H."/>
        </authorList>
    </citation>
    <scope>NUCLEOTIDE SEQUENCE</scope>
    <source>
        <strain evidence="1">Expedition CK06-06</strain>
    </source>
</reference>
<dbReference type="EMBL" id="BARU01023402">
    <property type="protein sequence ID" value="GAH52713.1"/>
    <property type="molecule type" value="Genomic_DNA"/>
</dbReference>
<name>X1I578_9ZZZZ</name>
<gene>
    <name evidence="1" type="ORF">S03H2_37987</name>
</gene>
<organism evidence="1">
    <name type="scientific">marine sediment metagenome</name>
    <dbReference type="NCBI Taxonomy" id="412755"/>
    <lineage>
        <taxon>unclassified sequences</taxon>
        <taxon>metagenomes</taxon>
        <taxon>ecological metagenomes</taxon>
    </lineage>
</organism>
<feature type="non-terminal residue" evidence="1">
    <location>
        <position position="36"/>
    </location>
</feature>
<proteinExistence type="predicted"/>
<accession>X1I578</accession>
<dbReference type="AlphaFoldDB" id="X1I578"/>
<sequence>MIDIGGNNLPKAISTKSGSKLGKLYKERGLSLDIGT</sequence>